<feature type="region of interest" description="Disordered" evidence="1">
    <location>
        <begin position="1"/>
        <end position="27"/>
    </location>
</feature>
<dbReference type="GO" id="GO:0160031">
    <property type="term" value="P:endoplasmic reticulum membrane biogenesis"/>
    <property type="evidence" value="ECO:0007669"/>
    <property type="project" value="EnsemblFungi"/>
</dbReference>
<dbReference type="RefSeq" id="XP_003684930.1">
    <property type="nucleotide sequence ID" value="XM_003684882.1"/>
</dbReference>
<dbReference type="Pfam" id="PF08426">
    <property type="entry name" value="ICE2"/>
    <property type="match status" value="1"/>
</dbReference>
<dbReference type="GO" id="GO:0031204">
    <property type="term" value="P:post-translational protein targeting to membrane, translocation"/>
    <property type="evidence" value="ECO:0007669"/>
    <property type="project" value="EnsemblFungi"/>
</dbReference>
<feature type="transmembrane region" description="Helical" evidence="2">
    <location>
        <begin position="272"/>
        <end position="294"/>
    </location>
</feature>
<dbReference type="STRING" id="1071381.G8BRX0"/>
<feature type="transmembrane region" description="Helical" evidence="2">
    <location>
        <begin position="497"/>
        <end position="515"/>
    </location>
</feature>
<dbReference type="HOGENOM" id="CLU_027878_2_0_1"/>
<dbReference type="GO" id="GO:0004865">
    <property type="term" value="F:protein serine/threonine phosphatase inhibitor activity"/>
    <property type="evidence" value="ECO:0007669"/>
    <property type="project" value="EnsemblFungi"/>
</dbReference>
<dbReference type="GO" id="GO:0005789">
    <property type="term" value="C:endoplasmic reticulum membrane"/>
    <property type="evidence" value="ECO:0007669"/>
    <property type="project" value="EnsemblFungi"/>
</dbReference>
<dbReference type="PANTHER" id="PTHR31726:SF2">
    <property type="entry name" value="PROTEIN ICE2"/>
    <property type="match status" value="1"/>
</dbReference>
<feature type="transmembrane region" description="Helical" evidence="2">
    <location>
        <begin position="243"/>
        <end position="260"/>
    </location>
</feature>
<gene>
    <name evidence="3" type="primary">TPHA0C03440</name>
    <name evidence="3" type="ordered locus">TPHA_0C03440</name>
</gene>
<feature type="transmembrane region" description="Helical" evidence="2">
    <location>
        <begin position="306"/>
        <end position="329"/>
    </location>
</feature>
<dbReference type="Proteomes" id="UP000005666">
    <property type="component" value="Chromosome 3"/>
</dbReference>
<dbReference type="OrthoDB" id="5577218at2759"/>
<dbReference type="GO" id="GO:0048309">
    <property type="term" value="P:endoplasmic reticulum inheritance"/>
    <property type="evidence" value="ECO:0007669"/>
    <property type="project" value="EnsemblFungi"/>
</dbReference>
<dbReference type="OMA" id="CIYEISP"/>
<feature type="transmembrane region" description="Helical" evidence="2">
    <location>
        <begin position="81"/>
        <end position="107"/>
    </location>
</feature>
<feature type="compositionally biased region" description="Basic residues" evidence="1">
    <location>
        <begin position="15"/>
        <end position="24"/>
    </location>
</feature>
<dbReference type="GO" id="GO:0036228">
    <property type="term" value="P:protein localization to nuclear inner membrane"/>
    <property type="evidence" value="ECO:0007669"/>
    <property type="project" value="EnsemblFungi"/>
</dbReference>
<keyword evidence="2" id="KW-0812">Transmembrane</keyword>
<keyword evidence="4" id="KW-1185">Reference proteome</keyword>
<dbReference type="GeneID" id="11533979"/>
<feature type="transmembrane region" description="Helical" evidence="2">
    <location>
        <begin position="170"/>
        <end position="189"/>
    </location>
</feature>
<dbReference type="PANTHER" id="PTHR31726">
    <property type="entry name" value="PROTEIN ICE2"/>
    <property type="match status" value="1"/>
</dbReference>
<evidence type="ECO:0000313" key="4">
    <source>
        <dbReference type="Proteomes" id="UP000005666"/>
    </source>
</evidence>
<dbReference type="EMBL" id="HE612858">
    <property type="protein sequence ID" value="CCE62496.1"/>
    <property type="molecule type" value="Genomic_DNA"/>
</dbReference>
<proteinExistence type="predicted"/>
<keyword evidence="2" id="KW-1133">Transmembrane helix</keyword>
<evidence type="ECO:0000256" key="1">
    <source>
        <dbReference type="SAM" id="MobiDB-lite"/>
    </source>
</evidence>
<dbReference type="InterPro" id="IPR013635">
    <property type="entry name" value="Ice2"/>
</dbReference>
<dbReference type="GO" id="GO:0097038">
    <property type="term" value="C:perinuclear endoplasmic reticulum"/>
    <property type="evidence" value="ECO:0007669"/>
    <property type="project" value="EnsemblFungi"/>
</dbReference>
<sequence>MTSDNKLFSFQEGTKKKKRQRQKQKQREKLMQETVVVRQPSRRKYILQNLIPRGVINSGHAVLVAFYLLNIVVTIPISFKIGGIYCGLSFTGTLFGLYFISTSVTIITKRLTHNTTLRLLASSLFYIQNFIISSLLQIYLRGFNNKDLITALTFLDDYYYNEKNGTNTKYQILFIIKDYFVNIMNLILFREDNGLNKMLQLALKSEGNSVPDPQKLNSWILFFYYYYIFIKPWKFLLINSTPFFTLLEGFFTILGIQTIGETNIWLKQQKHSSFWVILSLLSSGGVITATLYYLNRIYVTPFWDLTVSTASMLGFTLSIVGGLGVFGIVSKNGSAIESSLFFAYIVRCIYEMSPELAISATDEFLEGFNEVWQMNQNRITVADNVLTYCKKYIMDAFSSFSSIEHHLFPKTIELGISKNLIVKQFWVFLKNFTINVPSSINDLIQITAQMAVDSISPAIIINLSFRLMIFYSATRIIPAIQRRTKPDAHDLTGFMSAVYWFSPCMLIAMYTHLILQFSGELKKNICLWNCENWLSSSSDVKSTNLGDNSIIVDSWSFWNWCNIFWTIIIYASELIGGRS</sequence>
<dbReference type="GO" id="GO:0000921">
    <property type="term" value="P:septin ring assembly"/>
    <property type="evidence" value="ECO:0007669"/>
    <property type="project" value="EnsemblFungi"/>
</dbReference>
<feature type="transmembrane region" description="Helical" evidence="2">
    <location>
        <begin position="119"/>
        <end position="140"/>
    </location>
</feature>
<feature type="transmembrane region" description="Helical" evidence="2">
    <location>
        <begin position="459"/>
        <end position="477"/>
    </location>
</feature>
<evidence type="ECO:0000313" key="3">
    <source>
        <dbReference type="EMBL" id="CCE62496.1"/>
    </source>
</evidence>
<dbReference type="AlphaFoldDB" id="G8BRX0"/>
<dbReference type="GO" id="GO:0032541">
    <property type="term" value="C:cortical endoplasmic reticulum"/>
    <property type="evidence" value="ECO:0007669"/>
    <property type="project" value="EnsemblFungi"/>
</dbReference>
<organism evidence="3 4">
    <name type="scientific">Tetrapisispora phaffii (strain ATCC 24235 / CBS 4417 / NBRC 1672 / NRRL Y-8282 / UCD 70-5)</name>
    <name type="common">Yeast</name>
    <name type="synonym">Fabospora phaffii</name>
    <dbReference type="NCBI Taxonomy" id="1071381"/>
    <lineage>
        <taxon>Eukaryota</taxon>
        <taxon>Fungi</taxon>
        <taxon>Dikarya</taxon>
        <taxon>Ascomycota</taxon>
        <taxon>Saccharomycotina</taxon>
        <taxon>Saccharomycetes</taxon>
        <taxon>Saccharomycetales</taxon>
        <taxon>Saccharomycetaceae</taxon>
        <taxon>Tetrapisispora</taxon>
    </lineage>
</organism>
<reference evidence="3 4" key="1">
    <citation type="journal article" date="2011" name="Proc. Natl. Acad. Sci. U.S.A.">
        <title>Evolutionary erosion of yeast sex chromosomes by mating-type switching accidents.</title>
        <authorList>
            <person name="Gordon J.L."/>
            <person name="Armisen D."/>
            <person name="Proux-Wera E."/>
            <person name="Oheigeartaigh S.S."/>
            <person name="Byrne K.P."/>
            <person name="Wolfe K.H."/>
        </authorList>
    </citation>
    <scope>NUCLEOTIDE SEQUENCE [LARGE SCALE GENOMIC DNA]</scope>
    <source>
        <strain evidence="4">ATCC 24235 / CBS 4417 / NBRC 1672 / NRRL Y-8282 / UCD 70-5</strain>
    </source>
</reference>
<keyword evidence="2" id="KW-0472">Membrane</keyword>
<feature type="transmembrane region" description="Helical" evidence="2">
    <location>
        <begin position="50"/>
        <end position="69"/>
    </location>
</feature>
<dbReference type="GO" id="GO:0006882">
    <property type="term" value="P:intracellular zinc ion homeostasis"/>
    <property type="evidence" value="ECO:0007669"/>
    <property type="project" value="EnsemblFungi"/>
</dbReference>
<protein>
    <submittedName>
        <fullName evidence="3">Uncharacterized protein</fullName>
    </submittedName>
</protein>
<dbReference type="KEGG" id="tpf:TPHA_0C03440"/>
<accession>G8BRX0</accession>
<name>G8BRX0_TETPH</name>
<dbReference type="eggNOG" id="ENOG502QRTT">
    <property type="taxonomic scope" value="Eukaryota"/>
</dbReference>
<feature type="compositionally biased region" description="Polar residues" evidence="1">
    <location>
        <begin position="1"/>
        <end position="12"/>
    </location>
</feature>
<evidence type="ECO:0000256" key="2">
    <source>
        <dbReference type="SAM" id="Phobius"/>
    </source>
</evidence>